<evidence type="ECO:0000256" key="2">
    <source>
        <dbReference type="ARBA" id="ARBA00022649"/>
    </source>
</evidence>
<dbReference type="GO" id="GO:0044010">
    <property type="term" value="P:single-species biofilm formation"/>
    <property type="evidence" value="ECO:0007669"/>
    <property type="project" value="InterPro"/>
</dbReference>
<dbReference type="GO" id="GO:0015643">
    <property type="term" value="F:toxic substance binding"/>
    <property type="evidence" value="ECO:0007669"/>
    <property type="project" value="InterPro"/>
</dbReference>
<dbReference type="RefSeq" id="WP_130435522.1">
    <property type="nucleotide sequence ID" value="NZ_SGXF01000004.1"/>
</dbReference>
<dbReference type="GO" id="GO:0006351">
    <property type="term" value="P:DNA-templated transcription"/>
    <property type="evidence" value="ECO:0007669"/>
    <property type="project" value="TreeGrafter"/>
</dbReference>
<organism evidence="3 4">
    <name type="scientific">Cuneatibacter caecimuris</name>
    <dbReference type="NCBI Taxonomy" id="1796618"/>
    <lineage>
        <taxon>Bacteria</taxon>
        <taxon>Bacillati</taxon>
        <taxon>Bacillota</taxon>
        <taxon>Clostridia</taxon>
        <taxon>Lachnospirales</taxon>
        <taxon>Lachnospiraceae</taxon>
        <taxon>Cuneatibacter</taxon>
    </lineage>
</organism>
<dbReference type="InterPro" id="IPR013321">
    <property type="entry name" value="Arc_rbn_hlx_hlx"/>
</dbReference>
<protein>
    <submittedName>
        <fullName evidence="3">DNA-damage-inducible protein J</fullName>
    </submittedName>
</protein>
<dbReference type="PANTHER" id="PTHR38781:SF1">
    <property type="entry name" value="ANTITOXIN DINJ-RELATED"/>
    <property type="match status" value="1"/>
</dbReference>
<comment type="caution">
    <text evidence="3">The sequence shown here is derived from an EMBL/GenBank/DDBJ whole genome shotgun (WGS) entry which is preliminary data.</text>
</comment>
<dbReference type="InterPro" id="IPR007337">
    <property type="entry name" value="RelB/DinJ"/>
</dbReference>
<dbReference type="GO" id="GO:0006355">
    <property type="term" value="P:regulation of DNA-templated transcription"/>
    <property type="evidence" value="ECO:0007669"/>
    <property type="project" value="InterPro"/>
</dbReference>
<keyword evidence="2" id="KW-1277">Toxin-antitoxin system</keyword>
<proteinExistence type="inferred from homology"/>
<comment type="similarity">
    <text evidence="1">Belongs to the RelB/DinJ antitoxin family.</text>
</comment>
<dbReference type="GO" id="GO:0000987">
    <property type="term" value="F:cis-regulatory region sequence-specific DNA binding"/>
    <property type="evidence" value="ECO:0007669"/>
    <property type="project" value="InterPro"/>
</dbReference>
<dbReference type="PIRSF" id="PIRSF003108">
    <property type="entry name" value="DinJ"/>
    <property type="match status" value="1"/>
</dbReference>
<gene>
    <name evidence="3" type="ORF">EV209_2250</name>
</gene>
<sequence>MAKTANINVRIDPETKAGAEKLFASFGITVTDAINIFLRKSIMEGGLPFEMKQPRYNAETEAAMQEARDIMNGDISTKNYSSARELFAELDAEMDGE</sequence>
<evidence type="ECO:0000256" key="1">
    <source>
        <dbReference type="ARBA" id="ARBA00010562"/>
    </source>
</evidence>
<reference evidence="3 4" key="1">
    <citation type="submission" date="2019-02" db="EMBL/GenBank/DDBJ databases">
        <title>Genomic Encyclopedia of Type Strains, Phase IV (KMG-IV): sequencing the most valuable type-strain genomes for metagenomic binning, comparative biology and taxonomic classification.</title>
        <authorList>
            <person name="Goeker M."/>
        </authorList>
    </citation>
    <scope>NUCLEOTIDE SEQUENCE [LARGE SCALE GENOMIC DNA]</scope>
    <source>
        <strain evidence="3 4">DSM 29486</strain>
    </source>
</reference>
<dbReference type="Pfam" id="PF04221">
    <property type="entry name" value="RelB"/>
    <property type="match status" value="1"/>
</dbReference>
<evidence type="ECO:0000313" key="4">
    <source>
        <dbReference type="Proteomes" id="UP000292927"/>
    </source>
</evidence>
<evidence type="ECO:0000313" key="3">
    <source>
        <dbReference type="EMBL" id="RZS94408.1"/>
    </source>
</evidence>
<accession>A0A4Q7P4N3</accession>
<keyword evidence="4" id="KW-1185">Reference proteome</keyword>
<dbReference type="EMBL" id="SGXF01000004">
    <property type="protein sequence ID" value="RZS94408.1"/>
    <property type="molecule type" value="Genomic_DNA"/>
</dbReference>
<dbReference type="PANTHER" id="PTHR38781">
    <property type="entry name" value="ANTITOXIN DINJ-RELATED"/>
    <property type="match status" value="1"/>
</dbReference>
<name>A0A4Q7P4N3_9FIRM</name>
<dbReference type="Proteomes" id="UP000292927">
    <property type="component" value="Unassembled WGS sequence"/>
</dbReference>
<dbReference type="AlphaFoldDB" id="A0A4Q7P4N3"/>
<dbReference type="Gene3D" id="1.10.1220.10">
    <property type="entry name" value="Met repressor-like"/>
    <property type="match status" value="1"/>
</dbReference>
<dbReference type="InterPro" id="IPR026262">
    <property type="entry name" value="DinJ"/>
</dbReference>
<dbReference type="OrthoDB" id="9804867at2"/>
<dbReference type="NCBIfam" id="TIGR02384">
    <property type="entry name" value="RelB_DinJ"/>
    <property type="match status" value="1"/>
</dbReference>